<sequence>MDEDQEVFMRRIVVGDDGAGQGTVLSDEKVEPLTLALLPGAQLHRMWEVDELPTLPVDRMPSDADTSYFPGPGGVRFGFISVPPGLSYEPDAELSEAEMAAVAAEAEQKLPGMMAAFDPARPGVHATESVDFVVVLSGEGRLRIGDGEDVALRPGDCVVQHGAPHAWFNDGTEPFVFCYTLCGVERTTPAAP</sequence>
<dbReference type="InterPro" id="IPR013096">
    <property type="entry name" value="Cupin_2"/>
</dbReference>
<dbReference type="Gene3D" id="2.60.120.10">
    <property type="entry name" value="Jelly Rolls"/>
    <property type="match status" value="1"/>
</dbReference>
<dbReference type="PANTHER" id="PTHR36156">
    <property type="entry name" value="SLR2101 PROTEIN"/>
    <property type="match status" value="1"/>
</dbReference>
<accession>A0A2S5ZX60</accession>
<dbReference type="InterPro" id="IPR014710">
    <property type="entry name" value="RmlC-like_jellyroll"/>
</dbReference>
<feature type="domain" description="Cupin type-2" evidence="1">
    <location>
        <begin position="124"/>
        <end position="177"/>
    </location>
</feature>
<protein>
    <submittedName>
        <fullName evidence="2">Cupin domain-containing protein</fullName>
    </submittedName>
</protein>
<dbReference type="PANTHER" id="PTHR36156:SF2">
    <property type="entry name" value="CUPIN TYPE-2 DOMAIN-CONTAINING PROTEIN"/>
    <property type="match status" value="1"/>
</dbReference>
<dbReference type="EMBL" id="PSZD01000029">
    <property type="protein sequence ID" value="PPJ22520.1"/>
    <property type="molecule type" value="Genomic_DNA"/>
</dbReference>
<proteinExistence type="predicted"/>
<name>A0A2S5ZX60_9NOCA</name>
<evidence type="ECO:0000313" key="2">
    <source>
        <dbReference type="EMBL" id="PPJ22520.1"/>
    </source>
</evidence>
<evidence type="ECO:0000313" key="3">
    <source>
        <dbReference type="Proteomes" id="UP000238356"/>
    </source>
</evidence>
<dbReference type="SUPFAM" id="SSF51182">
    <property type="entry name" value="RmlC-like cupins"/>
    <property type="match status" value="1"/>
</dbReference>
<dbReference type="Pfam" id="PF07883">
    <property type="entry name" value="Cupin_2"/>
    <property type="match status" value="1"/>
</dbReference>
<dbReference type="InterPro" id="IPR047142">
    <property type="entry name" value="OryJ/VirC-like"/>
</dbReference>
<dbReference type="AlphaFoldDB" id="A0A2S5ZX60"/>
<dbReference type="InterPro" id="IPR011051">
    <property type="entry name" value="RmlC_Cupin_sf"/>
</dbReference>
<evidence type="ECO:0000259" key="1">
    <source>
        <dbReference type="Pfam" id="PF07883"/>
    </source>
</evidence>
<reference evidence="2 3" key="1">
    <citation type="submission" date="2018-02" db="EMBL/GenBank/DDBJ databases">
        <title>8 Nocardia nova and 1 Nocardia cyriacigeorgica strain used for evolution to TMP-SMX.</title>
        <authorList>
            <person name="Mehta H."/>
            <person name="Weng J."/>
            <person name="Shamoo Y."/>
        </authorList>
    </citation>
    <scope>NUCLEOTIDE SEQUENCE [LARGE SCALE GENOMIC DNA]</scope>
    <source>
        <strain evidence="2 3">BAA2227</strain>
    </source>
</reference>
<gene>
    <name evidence="2" type="ORF">C5F51_30910</name>
</gene>
<organism evidence="2 3">
    <name type="scientific">Nocardia nova</name>
    <dbReference type="NCBI Taxonomy" id="37330"/>
    <lineage>
        <taxon>Bacteria</taxon>
        <taxon>Bacillati</taxon>
        <taxon>Actinomycetota</taxon>
        <taxon>Actinomycetes</taxon>
        <taxon>Mycobacteriales</taxon>
        <taxon>Nocardiaceae</taxon>
        <taxon>Nocardia</taxon>
    </lineage>
</organism>
<comment type="caution">
    <text evidence="2">The sequence shown here is derived from an EMBL/GenBank/DDBJ whole genome shotgun (WGS) entry which is preliminary data.</text>
</comment>
<keyword evidence="3" id="KW-1185">Reference proteome</keyword>
<dbReference type="Proteomes" id="UP000238356">
    <property type="component" value="Unassembled WGS sequence"/>
</dbReference>